<name>A0A4Y2JJK2_ARAVE</name>
<sequence>MWVWCTSKRPPSGEVWKSVEGVPVQFPSSNSGSKLVGRYSNSPRVNSQLECPDSIFLLMSPRSPNGRASSPKLAFSVESCQVRAKIKPVRGVKASSRMSSAPLYRLVILGG</sequence>
<dbReference type="AlphaFoldDB" id="A0A4Y2JJK2"/>
<reference evidence="1 2" key="1">
    <citation type="journal article" date="2019" name="Sci. Rep.">
        <title>Orb-weaving spider Araneus ventricosus genome elucidates the spidroin gene catalogue.</title>
        <authorList>
            <person name="Kono N."/>
            <person name="Nakamura H."/>
            <person name="Ohtoshi R."/>
            <person name="Moran D.A.P."/>
            <person name="Shinohara A."/>
            <person name="Yoshida Y."/>
            <person name="Fujiwara M."/>
            <person name="Mori M."/>
            <person name="Tomita M."/>
            <person name="Arakawa K."/>
        </authorList>
    </citation>
    <scope>NUCLEOTIDE SEQUENCE [LARGE SCALE GENOMIC DNA]</scope>
</reference>
<keyword evidence="2" id="KW-1185">Reference proteome</keyword>
<accession>A0A4Y2JJK2</accession>
<protein>
    <submittedName>
        <fullName evidence="1">Uncharacterized protein</fullName>
    </submittedName>
</protein>
<dbReference type="EMBL" id="BGPR01003628">
    <property type="protein sequence ID" value="GBM90523.1"/>
    <property type="molecule type" value="Genomic_DNA"/>
</dbReference>
<evidence type="ECO:0000313" key="1">
    <source>
        <dbReference type="EMBL" id="GBM90523.1"/>
    </source>
</evidence>
<proteinExistence type="predicted"/>
<comment type="caution">
    <text evidence="1">The sequence shown here is derived from an EMBL/GenBank/DDBJ whole genome shotgun (WGS) entry which is preliminary data.</text>
</comment>
<evidence type="ECO:0000313" key="2">
    <source>
        <dbReference type="Proteomes" id="UP000499080"/>
    </source>
</evidence>
<dbReference type="Proteomes" id="UP000499080">
    <property type="component" value="Unassembled WGS sequence"/>
</dbReference>
<gene>
    <name evidence="1" type="ORF">AVEN_158600_1</name>
</gene>
<organism evidence="1 2">
    <name type="scientific">Araneus ventricosus</name>
    <name type="common">Orbweaver spider</name>
    <name type="synonym">Epeira ventricosa</name>
    <dbReference type="NCBI Taxonomy" id="182803"/>
    <lineage>
        <taxon>Eukaryota</taxon>
        <taxon>Metazoa</taxon>
        <taxon>Ecdysozoa</taxon>
        <taxon>Arthropoda</taxon>
        <taxon>Chelicerata</taxon>
        <taxon>Arachnida</taxon>
        <taxon>Araneae</taxon>
        <taxon>Araneomorphae</taxon>
        <taxon>Entelegynae</taxon>
        <taxon>Araneoidea</taxon>
        <taxon>Araneidae</taxon>
        <taxon>Araneus</taxon>
    </lineage>
</organism>